<dbReference type="SUPFAM" id="SSF48371">
    <property type="entry name" value="ARM repeat"/>
    <property type="match status" value="1"/>
</dbReference>
<feature type="coiled-coil region" evidence="2">
    <location>
        <begin position="22"/>
        <end position="84"/>
    </location>
</feature>
<keyword evidence="3" id="KW-0812">Transmembrane</keyword>
<keyword evidence="6" id="KW-1185">Reference proteome</keyword>
<feature type="transmembrane region" description="Helical" evidence="3">
    <location>
        <begin position="541"/>
        <end position="559"/>
    </location>
</feature>
<feature type="domain" description="Tape measure protein N-terminal" evidence="4">
    <location>
        <begin position="182"/>
        <end position="356"/>
    </location>
</feature>
<organism evidence="5 6">
    <name type="scientific">Lactococcus phage PLgW-1</name>
    <dbReference type="NCBI Taxonomy" id="1983536"/>
    <lineage>
        <taxon>Viruses</taxon>
        <taxon>Duplodnaviria</taxon>
        <taxon>Heunggongvirae</taxon>
        <taxon>Uroviricota</taxon>
        <taxon>Caudoviricetes</taxon>
        <taxon>Uwajimavirus</taxon>
        <taxon>Uwajimavirus PLgW1</taxon>
    </lineage>
</organism>
<proteinExistence type="predicted"/>
<keyword evidence="1" id="KW-1188">Viral release from host cell</keyword>
<dbReference type="InterPro" id="IPR016024">
    <property type="entry name" value="ARM-type_fold"/>
</dbReference>
<dbReference type="EMBL" id="KY888143">
    <property type="protein sequence ID" value="ARQ94829.1"/>
    <property type="molecule type" value="Genomic_DNA"/>
</dbReference>
<reference evidence="5" key="1">
    <citation type="submission" date="2017-04" db="EMBL/GenBank/DDBJ databases">
        <title>Genome sequence and comparative analysis of three virulent Lactococcus garvieae phages, novel phages with genome architecture linking the 936 group phages of Lactococcus lactis.</title>
        <authorList>
            <person name="Hoai T.D."/>
            <person name="Nishiki I."/>
            <person name="Yoshida T."/>
            <person name="Nakai T."/>
        </authorList>
    </citation>
    <scope>NUCLEOTIDE SEQUENCE [LARGE SCALE GENOMIC DNA]</scope>
</reference>
<evidence type="ECO:0000256" key="3">
    <source>
        <dbReference type="SAM" id="Phobius"/>
    </source>
</evidence>
<evidence type="ECO:0000259" key="4">
    <source>
        <dbReference type="Pfam" id="PF20155"/>
    </source>
</evidence>
<evidence type="ECO:0000313" key="6">
    <source>
        <dbReference type="Proteomes" id="UP000251251"/>
    </source>
</evidence>
<evidence type="ECO:0000256" key="1">
    <source>
        <dbReference type="ARBA" id="ARBA00022465"/>
    </source>
</evidence>
<keyword evidence="3" id="KW-0472">Membrane</keyword>
<feature type="transmembrane region" description="Helical" evidence="3">
    <location>
        <begin position="699"/>
        <end position="718"/>
    </location>
</feature>
<dbReference type="Gene3D" id="1.20.120.20">
    <property type="entry name" value="Apolipoprotein"/>
    <property type="match status" value="1"/>
</dbReference>
<evidence type="ECO:0000256" key="2">
    <source>
        <dbReference type="SAM" id="Coils"/>
    </source>
</evidence>
<dbReference type="GO" id="GO:0098003">
    <property type="term" value="P:viral tail assembly"/>
    <property type="evidence" value="ECO:0007669"/>
    <property type="project" value="UniProtKB-KW"/>
</dbReference>
<keyword evidence="3" id="KW-1133">Transmembrane helix</keyword>
<name>A0A2Z2GSZ8_9CAUD</name>
<evidence type="ECO:0000313" key="5">
    <source>
        <dbReference type="EMBL" id="ARQ94829.1"/>
    </source>
</evidence>
<accession>A0A2Z2GSZ8</accession>
<dbReference type="NCBIfam" id="TIGR02675">
    <property type="entry name" value="tape_meas_nterm"/>
    <property type="match status" value="1"/>
</dbReference>
<protein>
    <submittedName>
        <fullName evidence="5">Tape measure protein</fullName>
    </submittedName>
</protein>
<dbReference type="Pfam" id="PF20155">
    <property type="entry name" value="TMP_3"/>
    <property type="match status" value="1"/>
</dbReference>
<dbReference type="PANTHER" id="PTHR37813">
    <property type="entry name" value="FELS-2 PROPHAGE PROTEIN"/>
    <property type="match status" value="1"/>
</dbReference>
<dbReference type="Proteomes" id="UP000251251">
    <property type="component" value="Segment"/>
</dbReference>
<dbReference type="SUPFAM" id="SSF57997">
    <property type="entry name" value="Tropomyosin"/>
    <property type="match status" value="1"/>
</dbReference>
<gene>
    <name evidence="5" type="ORF">PLgW1_18</name>
</gene>
<dbReference type="PANTHER" id="PTHR37813:SF1">
    <property type="entry name" value="FELS-2 PROPHAGE PROTEIN"/>
    <property type="match status" value="1"/>
</dbReference>
<sequence>MVQNAKFEIEIYGDTAQFENSLKGVNTAMNQLKSEARGLKRDLKLDPTNMTAMKDLQKNLQQQLQMSKQKASELKKEIASVDKSTPEGQKKWANLQKQLKDNSIQADFLEKDIKEVDDAIQRGSWKVDLKTDDAEQKISKVKTNFNALKEIAIGAMRQIGSTIVSKVSGAMSGWIEDTKATQKAMNALRNTMDFSGIGKDFDSLSKRMGQVAKDTNANTEDTLKLASTFTGLGDSAQKAGDKVENIVKANQAFGGTGEDLKGVVQAYGQMSAAGKVTAENVNQLTDNNTALGAALKKTVMEMNPALKQYGSFAGASEKGAVSIEMLDKALQKLGKAGGGGVETIDDAMASLNETIALALLPVLDAITPSVTAFINAIADKMPAVIGVIGDVVDWFLKLFKAISDNGTIGTFNTIWLNIVQIFKDAMKVIGSLLEDFGLLNKSAGDGQQSYNNIADAIDGITKAFEGSIENIRVFIQKITDSQGKVDSLKGVIVGLGTAFAVFNVAKTILPLVSGLTKVFNLVKSGTGIMGALNAVMAVNPFVLLGVAIAALVAGLVYFFGYTKTGRKMWDSFVKFLSDTMANIVKWFQDGWNKVTQTASDVVGNIKDFFSGIGQWFSDLWTGISETTQNIWNGIIEFFAPLVQGIKDVFTGIGEFFSGIWQGIVDFAMTIWDGLTAFFQMWWSGLMAIVNPFVPFFQSIWNLVTAVINLAWQIIWGLIKTVFNNIVNLWTGIVNFFKGIWDWVKNIASSAWQGISSFASSAWNEITSIWNGITGWFSSIWNSAKQIASNVWNAIANFASSVWSRVVSIWNALVGFFSGIWNSARNIVNGVFNAIGQFASSAWSRVVSAFSPLVGWFSSIFNSVRSVVSNVFNTFSSLARSAVGAITGVFGGLVRFFSGIFGTIGDIASRVLGGITDTIDRVAGAINGVAGKIKGFFGGSMVAELREVSMASAGMSMNSASAGTSNTSNVFNIQASQMDITSLARAIKREIDTGRA</sequence>
<dbReference type="InterPro" id="IPR013491">
    <property type="entry name" value="Tape_meas_N"/>
</dbReference>
<keyword evidence="2" id="KW-0175">Coiled coil</keyword>
<keyword evidence="1" id="KW-1245">Viral tail assembly</keyword>